<gene>
    <name evidence="2" type="ORF">LY90DRAFT_665833</name>
</gene>
<protein>
    <submittedName>
        <fullName evidence="2">Uncharacterized protein</fullName>
    </submittedName>
</protein>
<sequence length="102" mass="12063">MKYIYLTVTKSENTEENQMIDEDDKEIYNKDKYPVIEAINNLTSFIANKEKHKNNKGKDPEKDNDDNNKDISEIDNIEPDKIDKKNNDITKEEKNDKNLKKK</sequence>
<name>A0A1Y2EV99_9FUNG</name>
<comment type="caution">
    <text evidence="2">The sequence shown here is derived from an EMBL/GenBank/DDBJ whole genome shotgun (WGS) entry which is preliminary data.</text>
</comment>
<dbReference type="AlphaFoldDB" id="A0A1Y2EV99"/>
<evidence type="ECO:0000313" key="3">
    <source>
        <dbReference type="Proteomes" id="UP000193920"/>
    </source>
</evidence>
<dbReference type="EMBL" id="MCOG01000025">
    <property type="protein sequence ID" value="ORY75531.1"/>
    <property type="molecule type" value="Genomic_DNA"/>
</dbReference>
<keyword evidence="3" id="KW-1185">Reference proteome</keyword>
<evidence type="ECO:0000313" key="2">
    <source>
        <dbReference type="EMBL" id="ORY75531.1"/>
    </source>
</evidence>
<reference evidence="2 3" key="1">
    <citation type="submission" date="2016-08" db="EMBL/GenBank/DDBJ databases">
        <title>A Parts List for Fungal Cellulosomes Revealed by Comparative Genomics.</title>
        <authorList>
            <consortium name="DOE Joint Genome Institute"/>
            <person name="Haitjema C.H."/>
            <person name="Gilmore S.P."/>
            <person name="Henske J.K."/>
            <person name="Solomon K.V."/>
            <person name="De Groot R."/>
            <person name="Kuo A."/>
            <person name="Mondo S.J."/>
            <person name="Salamov A.A."/>
            <person name="Labutti K."/>
            <person name="Zhao Z."/>
            <person name="Chiniquy J."/>
            <person name="Barry K."/>
            <person name="Brewer H.M."/>
            <person name="Purvine S.O."/>
            <person name="Wright A.T."/>
            <person name="Boxma B."/>
            <person name="Van Alen T."/>
            <person name="Hackstein J.H."/>
            <person name="Baker S.E."/>
            <person name="Grigoriev I.V."/>
            <person name="O'Malley M.A."/>
        </authorList>
    </citation>
    <scope>NUCLEOTIDE SEQUENCE [LARGE SCALE GENOMIC DNA]</scope>
    <source>
        <strain evidence="2 3">G1</strain>
    </source>
</reference>
<feature type="compositionally biased region" description="Basic and acidic residues" evidence="1">
    <location>
        <begin position="56"/>
        <end position="102"/>
    </location>
</feature>
<organism evidence="2 3">
    <name type="scientific">Neocallimastix californiae</name>
    <dbReference type="NCBI Taxonomy" id="1754190"/>
    <lineage>
        <taxon>Eukaryota</taxon>
        <taxon>Fungi</taxon>
        <taxon>Fungi incertae sedis</taxon>
        <taxon>Chytridiomycota</taxon>
        <taxon>Chytridiomycota incertae sedis</taxon>
        <taxon>Neocallimastigomycetes</taxon>
        <taxon>Neocallimastigales</taxon>
        <taxon>Neocallimastigaceae</taxon>
        <taxon>Neocallimastix</taxon>
    </lineage>
</organism>
<evidence type="ECO:0000256" key="1">
    <source>
        <dbReference type="SAM" id="MobiDB-lite"/>
    </source>
</evidence>
<dbReference type="Proteomes" id="UP000193920">
    <property type="component" value="Unassembled WGS sequence"/>
</dbReference>
<proteinExistence type="predicted"/>
<feature type="region of interest" description="Disordered" evidence="1">
    <location>
        <begin position="48"/>
        <end position="102"/>
    </location>
</feature>
<accession>A0A1Y2EV99</accession>